<reference evidence="3" key="1">
    <citation type="journal article" date="2020" name="Nat. Commun.">
        <title>Large-scale genome sequencing of mycorrhizal fungi provides insights into the early evolution of symbiotic traits.</title>
        <authorList>
            <person name="Miyauchi S."/>
            <person name="Kiss E."/>
            <person name="Kuo A."/>
            <person name="Drula E."/>
            <person name="Kohler A."/>
            <person name="Sanchez-Garcia M."/>
            <person name="Morin E."/>
            <person name="Andreopoulos B."/>
            <person name="Barry K.W."/>
            <person name="Bonito G."/>
            <person name="Buee M."/>
            <person name="Carver A."/>
            <person name="Chen C."/>
            <person name="Cichocki N."/>
            <person name="Clum A."/>
            <person name="Culley D."/>
            <person name="Crous P.W."/>
            <person name="Fauchery L."/>
            <person name="Girlanda M."/>
            <person name="Hayes R.D."/>
            <person name="Keri Z."/>
            <person name="LaButti K."/>
            <person name="Lipzen A."/>
            <person name="Lombard V."/>
            <person name="Magnuson J."/>
            <person name="Maillard F."/>
            <person name="Murat C."/>
            <person name="Nolan M."/>
            <person name="Ohm R.A."/>
            <person name="Pangilinan J."/>
            <person name="Pereira M.F."/>
            <person name="Perotto S."/>
            <person name="Peter M."/>
            <person name="Pfister S."/>
            <person name="Riley R."/>
            <person name="Sitrit Y."/>
            <person name="Stielow J.B."/>
            <person name="Szollosi G."/>
            <person name="Zifcakova L."/>
            <person name="Stursova M."/>
            <person name="Spatafora J.W."/>
            <person name="Tedersoo L."/>
            <person name="Vaario L.M."/>
            <person name="Yamada A."/>
            <person name="Yan M."/>
            <person name="Wang P."/>
            <person name="Xu J."/>
            <person name="Bruns T."/>
            <person name="Baldrian P."/>
            <person name="Vilgalys R."/>
            <person name="Dunand C."/>
            <person name="Henrissat B."/>
            <person name="Grigoriev I.V."/>
            <person name="Hibbett D."/>
            <person name="Nagy L.G."/>
            <person name="Martin F.M."/>
        </authorList>
    </citation>
    <scope>NUCLEOTIDE SEQUENCE</scope>
    <source>
        <strain evidence="3">UH-Tt-Lm1</strain>
    </source>
</reference>
<dbReference type="InterPro" id="IPR056884">
    <property type="entry name" value="NPHP3-like_N"/>
</dbReference>
<keyword evidence="1" id="KW-0677">Repeat</keyword>
<name>A0A9P6HG36_9AGAM</name>
<evidence type="ECO:0000313" key="4">
    <source>
        <dbReference type="Proteomes" id="UP000736335"/>
    </source>
</evidence>
<feature type="domain" description="Nephrocystin 3-like N-terminal" evidence="2">
    <location>
        <begin position="59"/>
        <end position="212"/>
    </location>
</feature>
<evidence type="ECO:0000256" key="1">
    <source>
        <dbReference type="ARBA" id="ARBA00022737"/>
    </source>
</evidence>
<organism evidence="3 4">
    <name type="scientific">Thelephora terrestris</name>
    <dbReference type="NCBI Taxonomy" id="56493"/>
    <lineage>
        <taxon>Eukaryota</taxon>
        <taxon>Fungi</taxon>
        <taxon>Dikarya</taxon>
        <taxon>Basidiomycota</taxon>
        <taxon>Agaricomycotina</taxon>
        <taxon>Agaricomycetes</taxon>
        <taxon>Thelephorales</taxon>
        <taxon>Thelephoraceae</taxon>
        <taxon>Thelephora</taxon>
    </lineage>
</organism>
<dbReference type="InterPro" id="IPR027417">
    <property type="entry name" value="P-loop_NTPase"/>
</dbReference>
<dbReference type="AlphaFoldDB" id="A0A9P6HG36"/>
<evidence type="ECO:0000313" key="3">
    <source>
        <dbReference type="EMBL" id="KAF9786421.1"/>
    </source>
</evidence>
<dbReference type="PANTHER" id="PTHR10039">
    <property type="entry name" value="AMELOGENIN"/>
    <property type="match status" value="1"/>
</dbReference>
<accession>A0A9P6HG36</accession>
<feature type="non-terminal residue" evidence="3">
    <location>
        <position position="1"/>
    </location>
</feature>
<dbReference type="EMBL" id="WIUZ02000006">
    <property type="protein sequence ID" value="KAF9786421.1"/>
    <property type="molecule type" value="Genomic_DNA"/>
</dbReference>
<evidence type="ECO:0000259" key="2">
    <source>
        <dbReference type="Pfam" id="PF24883"/>
    </source>
</evidence>
<dbReference type="Proteomes" id="UP000736335">
    <property type="component" value="Unassembled WGS sequence"/>
</dbReference>
<dbReference type="SUPFAM" id="SSF52540">
    <property type="entry name" value="P-loop containing nucleoside triphosphate hydrolases"/>
    <property type="match status" value="1"/>
</dbReference>
<dbReference type="Pfam" id="PF24883">
    <property type="entry name" value="NPHP3_N"/>
    <property type="match status" value="1"/>
</dbReference>
<reference evidence="3" key="2">
    <citation type="submission" date="2020-11" db="EMBL/GenBank/DDBJ databases">
        <authorList>
            <consortium name="DOE Joint Genome Institute"/>
            <person name="Kuo A."/>
            <person name="Miyauchi S."/>
            <person name="Kiss E."/>
            <person name="Drula E."/>
            <person name="Kohler A."/>
            <person name="Sanchez-Garcia M."/>
            <person name="Andreopoulos B."/>
            <person name="Barry K.W."/>
            <person name="Bonito G."/>
            <person name="Buee M."/>
            <person name="Carver A."/>
            <person name="Chen C."/>
            <person name="Cichocki N."/>
            <person name="Clum A."/>
            <person name="Culley D."/>
            <person name="Crous P.W."/>
            <person name="Fauchery L."/>
            <person name="Girlanda M."/>
            <person name="Hayes R."/>
            <person name="Keri Z."/>
            <person name="Labutti K."/>
            <person name="Lipzen A."/>
            <person name="Lombard V."/>
            <person name="Magnuson J."/>
            <person name="Maillard F."/>
            <person name="Morin E."/>
            <person name="Murat C."/>
            <person name="Nolan M."/>
            <person name="Ohm R."/>
            <person name="Pangilinan J."/>
            <person name="Pereira M."/>
            <person name="Perotto S."/>
            <person name="Peter M."/>
            <person name="Riley R."/>
            <person name="Sitrit Y."/>
            <person name="Stielow B."/>
            <person name="Szollosi G."/>
            <person name="Zifcakova L."/>
            <person name="Stursova M."/>
            <person name="Spatafora J.W."/>
            <person name="Tedersoo L."/>
            <person name="Vaario L.-M."/>
            <person name="Yamada A."/>
            <person name="Yan M."/>
            <person name="Wang P."/>
            <person name="Xu J."/>
            <person name="Bruns T."/>
            <person name="Baldrian P."/>
            <person name="Vilgalys R."/>
            <person name="Henrissat B."/>
            <person name="Grigoriev I.V."/>
            <person name="Hibbett D."/>
            <person name="Nagy L.G."/>
            <person name="Martin F.M."/>
        </authorList>
    </citation>
    <scope>NUCLEOTIDE SEQUENCE</scope>
    <source>
        <strain evidence="3">UH-Tt-Lm1</strain>
    </source>
</reference>
<comment type="caution">
    <text evidence="3">The sequence shown here is derived from an EMBL/GenBank/DDBJ whole genome shotgun (WGS) entry which is preliminary data.</text>
</comment>
<gene>
    <name evidence="3" type="ORF">BJ322DRAFT_786317</name>
</gene>
<dbReference type="OrthoDB" id="5988599at2759"/>
<dbReference type="PANTHER" id="PTHR10039:SF17">
    <property type="entry name" value="FUNGAL STAND N-TERMINAL GOODBYE DOMAIN-CONTAINING PROTEIN-RELATED"/>
    <property type="match status" value="1"/>
</dbReference>
<sequence length="674" mass="75569">MSYSSQMERQTAIDGQGFKQIDPDEATVLNNFRCAEQAEFRHGNHNGCLKGTRRDVLAEIELWAQEFHKPPVYWLNGLAGTGKGTIAQTFSEKIFADGQLGASFFCSRDFEDRSNLRFIFPTLAVQLARTYAEFRSIFVPLVQSDPGVAHESLYGQMNKLIFQPLAKSGISTVIVIDALDECKDNEPASAILSVLGQFVAKIPKVKFFVTGRPEPRIRNGFRLPLLAEATDVFILHEVEPSRINNNIRLFFRHTFSELKARRRVPDDWPIEEQLDILCDRAGGLFVHAVATVRFIDLKNNNPKRQLGHLLRSPGNSALEGKIKFGVNTTPDLLYVMILHEAFGDDDPKDDPRVRSVLGAVVLSANPLSPSTIATLLGLDAEDVLPLLSSVHSLLVLREEDINHIIRPFHKSFPDFIVDTARCTDSRFRVSPPDQNAELLIGCLELMDQRLELNMCKLPDGVMNSEVPDLREKIEKHINKALEYACRSWCMHLVNTTQARTLEIMPILRRFLEKNFLFWLEVLSVLGVAREVVDALEGSAGWLNDLPTLNLVRDYTRFVITFFEVISTSAQHIYISALPLSPQSSIVRGLYQQYAPRLPRVVRGLPISWEPVVTAIRKSGIADAAWSPCNKSIAIVSATVEILDAVTLKQLNTFESPPKPESPLLFFSPDGDSLT</sequence>
<keyword evidence="4" id="KW-1185">Reference proteome</keyword>
<protein>
    <recommendedName>
        <fullName evidence="2">Nephrocystin 3-like N-terminal domain-containing protein</fullName>
    </recommendedName>
</protein>
<dbReference type="Gene3D" id="3.40.50.300">
    <property type="entry name" value="P-loop containing nucleotide triphosphate hydrolases"/>
    <property type="match status" value="1"/>
</dbReference>
<proteinExistence type="predicted"/>